<evidence type="ECO:0000313" key="6">
    <source>
        <dbReference type="EMBL" id="MCO6409468.1"/>
    </source>
</evidence>
<feature type="domain" description="HTH lysR-type" evidence="5">
    <location>
        <begin position="3"/>
        <end position="60"/>
    </location>
</feature>
<keyword evidence="4" id="KW-0804">Transcription</keyword>
<evidence type="ECO:0000259" key="5">
    <source>
        <dbReference type="PROSITE" id="PS50931"/>
    </source>
</evidence>
<evidence type="ECO:0000313" key="7">
    <source>
        <dbReference type="Proteomes" id="UP001320715"/>
    </source>
</evidence>
<dbReference type="PROSITE" id="PS50931">
    <property type="entry name" value="HTH_LYSR"/>
    <property type="match status" value="2"/>
</dbReference>
<dbReference type="Gene3D" id="3.40.190.10">
    <property type="entry name" value="Periplasmic binding protein-like II"/>
    <property type="match status" value="2"/>
</dbReference>
<keyword evidence="3" id="KW-0238">DNA-binding</keyword>
<gene>
    <name evidence="6" type="ORF">GTW23_14900</name>
</gene>
<dbReference type="InterPro" id="IPR000847">
    <property type="entry name" value="LysR_HTH_N"/>
</dbReference>
<accession>A0ABT1CTI0</accession>
<dbReference type="InterPro" id="IPR036388">
    <property type="entry name" value="WH-like_DNA-bd_sf"/>
</dbReference>
<dbReference type="Pfam" id="PF00126">
    <property type="entry name" value="HTH_1"/>
    <property type="match status" value="2"/>
</dbReference>
<dbReference type="RefSeq" id="WP_252916337.1">
    <property type="nucleotide sequence ID" value="NZ_JAAAML010000003.1"/>
</dbReference>
<reference evidence="6 7" key="1">
    <citation type="submission" date="2020-01" db="EMBL/GenBank/DDBJ databases">
        <title>Genomes of bacteria type strains.</title>
        <authorList>
            <person name="Chen J."/>
            <person name="Zhu S."/>
            <person name="Yang J."/>
        </authorList>
    </citation>
    <scope>NUCLEOTIDE SEQUENCE [LARGE SCALE GENOMIC DNA]</scope>
    <source>
        <strain evidence="6 7">DSM 16655</strain>
    </source>
</reference>
<dbReference type="InterPro" id="IPR036390">
    <property type="entry name" value="WH_DNA-bd_sf"/>
</dbReference>
<dbReference type="PANTHER" id="PTHR30126:SF98">
    <property type="entry name" value="HTH-TYPE TRANSCRIPTIONAL ACTIVATOR BAUR"/>
    <property type="match status" value="1"/>
</dbReference>
<comment type="similarity">
    <text evidence="1">Belongs to the LysR transcriptional regulatory family.</text>
</comment>
<dbReference type="Pfam" id="PF03466">
    <property type="entry name" value="LysR_substrate"/>
    <property type="match status" value="1"/>
</dbReference>
<keyword evidence="7" id="KW-1185">Reference proteome</keyword>
<dbReference type="EMBL" id="JAAAML010000003">
    <property type="protein sequence ID" value="MCO6409468.1"/>
    <property type="molecule type" value="Genomic_DNA"/>
</dbReference>
<comment type="caution">
    <text evidence="6">The sequence shown here is derived from an EMBL/GenBank/DDBJ whole genome shotgun (WGS) entry which is preliminary data.</text>
</comment>
<dbReference type="Proteomes" id="UP001320715">
    <property type="component" value="Unassembled WGS sequence"/>
</dbReference>
<evidence type="ECO:0000256" key="2">
    <source>
        <dbReference type="ARBA" id="ARBA00023015"/>
    </source>
</evidence>
<dbReference type="InterPro" id="IPR005119">
    <property type="entry name" value="LysR_subst-bd"/>
</dbReference>
<sequence>MKHNIRHLRIFLAVSNLASISKAARDCGLSQPAVTQAINKIEAELDAALFDRTPQGVFATALGRLHAERIGRALSLIDEAFASVAPRLRVTATASQLEALIAVRETGNFTLAARRLGIAQPTVHRAVSQLEKEAVRPLFERTSTGIVATRAGQLLASAARLMDAELMQADMEIAEALGRETGRIVVGAMPLSRAYLLPKVIARFRQAWPRLPLRILDGPYDEMISGLRNGEVDFLIGALRDPAPIGDIEQTPLFDDTLAIVAGPAHPLVGRSSIGVGDLLDYPWAVAAAGTPTRKHFEDMFTGTGHTVPDRIVETASHILIRELLLNSDHLGCVSALQAEAEIEAGRIARIDFELPDTARAIGITTRRGWKPTASQATLIDLVSNYRPSL</sequence>
<feature type="domain" description="HTH lysR-type" evidence="5">
    <location>
        <begin position="96"/>
        <end position="149"/>
    </location>
</feature>
<organism evidence="6 7">
    <name type="scientific">Hoeflea alexandrii</name>
    <dbReference type="NCBI Taxonomy" id="288436"/>
    <lineage>
        <taxon>Bacteria</taxon>
        <taxon>Pseudomonadati</taxon>
        <taxon>Pseudomonadota</taxon>
        <taxon>Alphaproteobacteria</taxon>
        <taxon>Hyphomicrobiales</taxon>
        <taxon>Rhizobiaceae</taxon>
        <taxon>Hoeflea</taxon>
    </lineage>
</organism>
<evidence type="ECO:0000256" key="4">
    <source>
        <dbReference type="ARBA" id="ARBA00023163"/>
    </source>
</evidence>
<evidence type="ECO:0000256" key="1">
    <source>
        <dbReference type="ARBA" id="ARBA00009437"/>
    </source>
</evidence>
<evidence type="ECO:0000256" key="3">
    <source>
        <dbReference type="ARBA" id="ARBA00023125"/>
    </source>
</evidence>
<dbReference type="SUPFAM" id="SSF53850">
    <property type="entry name" value="Periplasmic binding protein-like II"/>
    <property type="match status" value="1"/>
</dbReference>
<dbReference type="Gene3D" id="1.10.10.10">
    <property type="entry name" value="Winged helix-like DNA-binding domain superfamily/Winged helix DNA-binding domain"/>
    <property type="match status" value="2"/>
</dbReference>
<protein>
    <submittedName>
        <fullName evidence="6">LysR family transcriptional regulator</fullName>
    </submittedName>
</protein>
<dbReference type="SUPFAM" id="SSF46785">
    <property type="entry name" value="Winged helix' DNA-binding domain"/>
    <property type="match status" value="2"/>
</dbReference>
<name>A0ABT1CTI0_9HYPH</name>
<dbReference type="PANTHER" id="PTHR30126">
    <property type="entry name" value="HTH-TYPE TRANSCRIPTIONAL REGULATOR"/>
    <property type="match status" value="1"/>
</dbReference>
<dbReference type="PRINTS" id="PR00039">
    <property type="entry name" value="HTHLYSR"/>
</dbReference>
<proteinExistence type="inferred from homology"/>
<keyword evidence="2" id="KW-0805">Transcription regulation</keyword>